<evidence type="ECO:0000313" key="2">
    <source>
        <dbReference type="EMBL" id="BAJ96534.1"/>
    </source>
</evidence>
<feature type="region of interest" description="Disordered" evidence="1">
    <location>
        <begin position="1"/>
        <end position="53"/>
    </location>
</feature>
<sequence>MQGNSGIWCSGPRRTRSAARGRLWRRRAGSGRWREVHTSGGVQRSEAATSSRS</sequence>
<organism evidence="2">
    <name type="scientific">Hordeum vulgare subsp. vulgare</name>
    <name type="common">Domesticated barley</name>
    <dbReference type="NCBI Taxonomy" id="112509"/>
    <lineage>
        <taxon>Eukaryota</taxon>
        <taxon>Viridiplantae</taxon>
        <taxon>Streptophyta</taxon>
        <taxon>Embryophyta</taxon>
        <taxon>Tracheophyta</taxon>
        <taxon>Spermatophyta</taxon>
        <taxon>Magnoliopsida</taxon>
        <taxon>Liliopsida</taxon>
        <taxon>Poales</taxon>
        <taxon>Poaceae</taxon>
        <taxon>BOP clade</taxon>
        <taxon>Pooideae</taxon>
        <taxon>Triticodae</taxon>
        <taxon>Triticeae</taxon>
        <taxon>Hordeinae</taxon>
        <taxon>Hordeum</taxon>
    </lineage>
</organism>
<feature type="compositionally biased region" description="Polar residues" evidence="1">
    <location>
        <begin position="40"/>
        <end position="53"/>
    </location>
</feature>
<accession>F2DN63</accession>
<dbReference type="EMBL" id="AK365331">
    <property type="protein sequence ID" value="BAJ96534.1"/>
    <property type="molecule type" value="mRNA"/>
</dbReference>
<evidence type="ECO:0000256" key="1">
    <source>
        <dbReference type="SAM" id="MobiDB-lite"/>
    </source>
</evidence>
<proteinExistence type="evidence at transcript level"/>
<name>F2DN63_HORVV</name>
<protein>
    <submittedName>
        <fullName evidence="2">Predicted protein</fullName>
    </submittedName>
</protein>
<reference evidence="2" key="1">
    <citation type="journal article" date="2011" name="Plant Physiol.">
        <title>Comprehensive sequence analysis of 24,783 barley full-length cDNAs derived from 12 clone libraries.</title>
        <authorList>
            <person name="Matsumoto T."/>
            <person name="Tanaka T."/>
            <person name="Sakai H."/>
            <person name="Amano N."/>
            <person name="Kanamori H."/>
            <person name="Kurita K."/>
            <person name="Kikuta A."/>
            <person name="Kamiya K."/>
            <person name="Yamamoto M."/>
            <person name="Ikawa H."/>
            <person name="Fujii N."/>
            <person name="Hori K."/>
            <person name="Itoh T."/>
            <person name="Sato K."/>
        </authorList>
    </citation>
    <scope>NUCLEOTIDE SEQUENCE</scope>
    <source>
        <tissue evidence="2">Shoot and root</tissue>
    </source>
</reference>
<feature type="compositionally biased region" description="Basic residues" evidence="1">
    <location>
        <begin position="13"/>
        <end position="29"/>
    </location>
</feature>
<dbReference type="AlphaFoldDB" id="F2DN63"/>